<comment type="caution">
    <text evidence="2">The sequence shown here is derived from an EMBL/GenBank/DDBJ whole genome shotgun (WGS) entry which is preliminary data.</text>
</comment>
<accession>A0A015L6V5</accession>
<reference evidence="2 3" key="1">
    <citation type="submission" date="2014-02" db="EMBL/GenBank/DDBJ databases">
        <title>Single nucleus genome sequencing reveals high similarity among nuclei of an endomycorrhizal fungus.</title>
        <authorList>
            <person name="Lin K."/>
            <person name="Geurts R."/>
            <person name="Zhang Z."/>
            <person name="Limpens E."/>
            <person name="Saunders D.G."/>
            <person name="Mu D."/>
            <person name="Pang E."/>
            <person name="Cao H."/>
            <person name="Cha H."/>
            <person name="Lin T."/>
            <person name="Zhou Q."/>
            <person name="Shang Y."/>
            <person name="Li Y."/>
            <person name="Ivanov S."/>
            <person name="Sharma T."/>
            <person name="Velzen R.V."/>
            <person name="Ruijter N.D."/>
            <person name="Aanen D.K."/>
            <person name="Win J."/>
            <person name="Kamoun S."/>
            <person name="Bisseling T."/>
            <person name="Huang S."/>
        </authorList>
    </citation>
    <scope>NUCLEOTIDE SEQUENCE [LARGE SCALE GENOMIC DNA]</scope>
    <source>
        <strain evidence="3">DAOM197198w</strain>
    </source>
</reference>
<dbReference type="EMBL" id="JEMT01017364">
    <property type="protein sequence ID" value="EXX68281.1"/>
    <property type="molecule type" value="Genomic_DNA"/>
</dbReference>
<gene>
    <name evidence="2" type="ORF">RirG_106610</name>
</gene>
<name>A0A015L6V5_RHIIW</name>
<dbReference type="SMART" id="SM00398">
    <property type="entry name" value="HMG"/>
    <property type="match status" value="1"/>
</dbReference>
<evidence type="ECO:0000313" key="3">
    <source>
        <dbReference type="Proteomes" id="UP000022910"/>
    </source>
</evidence>
<dbReference type="OrthoDB" id="2429914at2759"/>
<dbReference type="Proteomes" id="UP000022910">
    <property type="component" value="Unassembled WGS sequence"/>
</dbReference>
<proteinExistence type="predicted"/>
<dbReference type="HOGENOM" id="CLU_706255_0_0_1"/>
<dbReference type="InterPro" id="IPR009071">
    <property type="entry name" value="HMG_box_dom"/>
</dbReference>
<dbReference type="Pfam" id="PF00505">
    <property type="entry name" value="HMG_box"/>
    <property type="match status" value="1"/>
</dbReference>
<evidence type="ECO:0000313" key="2">
    <source>
        <dbReference type="EMBL" id="EXX68281.1"/>
    </source>
</evidence>
<dbReference type="InterPro" id="IPR036910">
    <property type="entry name" value="HMG_box_dom_sf"/>
</dbReference>
<keyword evidence="3" id="KW-1185">Reference proteome</keyword>
<dbReference type="Gene3D" id="1.10.30.10">
    <property type="entry name" value="High mobility group box domain"/>
    <property type="match status" value="1"/>
</dbReference>
<protein>
    <recommendedName>
        <fullName evidence="1">HMG box domain-containing protein</fullName>
    </recommendedName>
</protein>
<dbReference type="AlphaFoldDB" id="A0A015L6V5"/>
<sequence>MNETIDNSIIISNSNELNKCVFINTNNPEVKNHVQKKKLPYPSLKPPFPPLIDPKDLLIIGKDNKPTRSPNAFIIYRKVFFKTIKNEGYVLPMTSISSMASQSWEQEPEEIKNYYKGLAKEAFNYRNERFPKKVNRRKKREKWNVISFKSTIPNNDDGNNVSENINNEILNIGNLQLPTPTEDILKNPLISALINEVLLQNLIASNELSLNALNNNNNDQSNIQSDSSLNNLEQFNNYFNDNNELQQEKIYPSPDLSLSDESNLASPNLDELFNTFPIENLQQMENNNNEQIEQEKEIPQFVINDLSQQFWFSQNNETTGLNTFDNLTTFFDDTQSNFLDCLDNLNNDNVTINDTNTEVNSEPLPDFIEYEGPDDLGITISNDDFEKFFSL</sequence>
<feature type="domain" description="HMG box" evidence="1">
    <location>
        <begin position="65"/>
        <end position="135"/>
    </location>
</feature>
<evidence type="ECO:0000259" key="1">
    <source>
        <dbReference type="SMART" id="SM00398"/>
    </source>
</evidence>
<dbReference type="SMR" id="A0A015L6V5"/>
<dbReference type="SUPFAM" id="SSF47095">
    <property type="entry name" value="HMG-box"/>
    <property type="match status" value="1"/>
</dbReference>
<organism evidence="2 3">
    <name type="scientific">Rhizophagus irregularis (strain DAOM 197198w)</name>
    <name type="common">Glomus intraradices</name>
    <dbReference type="NCBI Taxonomy" id="1432141"/>
    <lineage>
        <taxon>Eukaryota</taxon>
        <taxon>Fungi</taxon>
        <taxon>Fungi incertae sedis</taxon>
        <taxon>Mucoromycota</taxon>
        <taxon>Glomeromycotina</taxon>
        <taxon>Glomeromycetes</taxon>
        <taxon>Glomerales</taxon>
        <taxon>Glomeraceae</taxon>
        <taxon>Rhizophagus</taxon>
    </lineage>
</organism>